<feature type="transmembrane region" description="Helical" evidence="1">
    <location>
        <begin position="12"/>
        <end position="33"/>
    </location>
</feature>
<keyword evidence="2" id="KW-1185">Reference proteome</keyword>
<keyword evidence="1" id="KW-1133">Transmembrane helix</keyword>
<protein>
    <submittedName>
        <fullName evidence="3">Uncharacterized protein LOC106011465</fullName>
    </submittedName>
</protein>
<dbReference type="RefSeq" id="XP_012936717.1">
    <property type="nucleotide sequence ID" value="XM_013081263.2"/>
</dbReference>
<keyword evidence="1" id="KW-0812">Transmembrane</keyword>
<gene>
    <name evidence="3" type="primary">LOC106011465</name>
</gene>
<evidence type="ECO:0000313" key="3">
    <source>
        <dbReference type="RefSeq" id="XP_012936717.1"/>
    </source>
</evidence>
<dbReference type="GeneID" id="106011465"/>
<sequence length="350" mass="37057">MSYHRYSTAQRVGVAGVLVGFMLCVVAVCTPYWKRGELDLASATGLSILRRFPIFSGVRVVSLRAGVFYYCLQEGSAKDECKKPPIELAKERDKALLGMLTIQLLLAGFSLMAAVWGQYSKVKDTRVTGVIAFVSACAGFTAIALFVTITEDSWKLRTLGASLDWGFYVYIAGIGVMMAASVLLCCSVPVRPLGGLVRINTVNNQMMNRGGPYISSLTDITAPYNVGPISSSSGIIAPYRGGPLSSPSSVLAPYKGGPLCSPSGILAPYKGGPISSPGGIPPSYKRGPISSSSDIPTPYDGGGLILAPNKRGLVSSPTKSSDKFIFPNTETCLMTTPTVGKRPKPQTGKY</sequence>
<keyword evidence="1" id="KW-0472">Membrane</keyword>
<dbReference type="Gene3D" id="1.20.140.150">
    <property type="match status" value="1"/>
</dbReference>
<feature type="transmembrane region" description="Helical" evidence="1">
    <location>
        <begin position="95"/>
        <end position="115"/>
    </location>
</feature>
<feature type="transmembrane region" description="Helical" evidence="1">
    <location>
        <begin position="167"/>
        <end position="190"/>
    </location>
</feature>
<evidence type="ECO:0000256" key="1">
    <source>
        <dbReference type="SAM" id="Phobius"/>
    </source>
</evidence>
<dbReference type="Proteomes" id="UP000694888">
    <property type="component" value="Unplaced"/>
</dbReference>
<name>A0ABM0ZXU2_APLCA</name>
<feature type="transmembrane region" description="Helical" evidence="1">
    <location>
        <begin position="127"/>
        <end position="147"/>
    </location>
</feature>
<accession>A0ABM0ZXU2</accession>
<organism evidence="2 3">
    <name type="scientific">Aplysia californica</name>
    <name type="common">California sea hare</name>
    <dbReference type="NCBI Taxonomy" id="6500"/>
    <lineage>
        <taxon>Eukaryota</taxon>
        <taxon>Metazoa</taxon>
        <taxon>Spiralia</taxon>
        <taxon>Lophotrochozoa</taxon>
        <taxon>Mollusca</taxon>
        <taxon>Gastropoda</taxon>
        <taxon>Heterobranchia</taxon>
        <taxon>Euthyneura</taxon>
        <taxon>Tectipleura</taxon>
        <taxon>Aplysiida</taxon>
        <taxon>Aplysioidea</taxon>
        <taxon>Aplysiidae</taxon>
        <taxon>Aplysia</taxon>
    </lineage>
</organism>
<reference evidence="3" key="1">
    <citation type="submission" date="2025-08" db="UniProtKB">
        <authorList>
            <consortium name="RefSeq"/>
        </authorList>
    </citation>
    <scope>IDENTIFICATION</scope>
</reference>
<evidence type="ECO:0000313" key="2">
    <source>
        <dbReference type="Proteomes" id="UP000694888"/>
    </source>
</evidence>
<proteinExistence type="predicted"/>